<accession>A0A0M5M880</accession>
<geneLocation type="mitochondrion" evidence="2"/>
<organism evidence="2">
    <name type="scientific">Trichuris sp. TTB2</name>
    <dbReference type="NCBI Taxonomy" id="1719122"/>
    <lineage>
        <taxon>Eukaryota</taxon>
        <taxon>Metazoa</taxon>
        <taxon>Ecdysozoa</taxon>
        <taxon>Nematoda</taxon>
        <taxon>Enoplea</taxon>
        <taxon>Dorylaimia</taxon>
        <taxon>Trichinellida</taxon>
        <taxon>Trichuridae</taxon>
        <taxon>Trichuris</taxon>
    </lineage>
</organism>
<feature type="transmembrane region" description="Helical" evidence="1">
    <location>
        <begin position="14"/>
        <end position="32"/>
    </location>
</feature>
<gene>
    <name evidence="2" type="primary">ATP8</name>
</gene>
<keyword evidence="1" id="KW-1133">Transmembrane helix</keyword>
<name>A0A0M5M880_9BILA</name>
<proteinExistence type="predicted"/>
<keyword evidence="1" id="KW-0472">Membrane</keyword>
<evidence type="ECO:0000313" key="2">
    <source>
        <dbReference type="EMBL" id="ALF03944.1"/>
    </source>
</evidence>
<protein>
    <submittedName>
        <fullName evidence="2">ATP synthase F0 subunit 8</fullName>
    </submittedName>
</protein>
<reference evidence="2" key="2">
    <citation type="submission" date="2015-08" db="EMBL/GenBank/DDBJ databases">
        <authorList>
            <person name="Babu N.S."/>
            <person name="Beckwith C.J."/>
            <person name="Beseler K.G."/>
            <person name="Brison A."/>
            <person name="Carone J.V."/>
            <person name="Caskin T.P."/>
            <person name="Diamond M."/>
            <person name="Durham M.E."/>
            <person name="Foxe J.M."/>
            <person name="Go M."/>
            <person name="Henderson B.A."/>
            <person name="Jones I.B."/>
            <person name="McGettigan J.A."/>
            <person name="Micheletti S.J."/>
            <person name="Nasrallah M.E."/>
            <person name="Ortiz D."/>
            <person name="Piller C.R."/>
            <person name="Privatt S.R."/>
            <person name="Schneider S.L."/>
            <person name="Sharp S."/>
            <person name="Smith T.C."/>
            <person name="Stanton J.D."/>
            <person name="Ullery H.E."/>
            <person name="Wilson R.J."/>
            <person name="Serrano M.G."/>
            <person name="Buck G."/>
            <person name="Lee V."/>
            <person name="Wang Y."/>
            <person name="Carvalho R."/>
            <person name="Voegtly L."/>
            <person name="Shi R."/>
            <person name="Duckworth R."/>
            <person name="Johnson A."/>
            <person name="Loviza R."/>
            <person name="Walstead R."/>
            <person name="Shah Z."/>
            <person name="Kiflezghi M."/>
            <person name="Wade K."/>
            <person name="Ball S.L."/>
            <person name="Bradley K.W."/>
            <person name="Asai D.J."/>
            <person name="Bowman C.A."/>
            <person name="Russell D.A."/>
            <person name="Pope W.H."/>
            <person name="Jacobs-Sera D."/>
            <person name="Hendrix R.W."/>
            <person name="Hatfull G.F."/>
        </authorList>
    </citation>
    <scope>NUCLEOTIDE SEQUENCE</scope>
</reference>
<reference evidence="2" key="1">
    <citation type="journal article" date="2015" name="PLoS Negl. Trop. Dis.">
        <title>Mitochondrial Genome Analyses Suggest Multiple Trichuris Species in Humans, Baboons, and Pigs from Different Geographical Regions.</title>
        <authorList>
            <person name="Hawash M.B."/>
            <person name="Andersen L.O."/>
            <person name="Gasser R.B."/>
            <person name="Stensvold C.R."/>
            <person name="Nejsum P."/>
        </authorList>
    </citation>
    <scope>NUCLEOTIDE SEQUENCE</scope>
</reference>
<dbReference type="AlphaFoldDB" id="A0A0M5M880"/>
<sequence length="54" mass="6012">MFSLILLLYQTSPLSYSAIFLLLSGAIFTVGLKIPARMKCSFNLLSKKGLKIFN</sequence>
<keyword evidence="2" id="KW-0496">Mitochondrion</keyword>
<keyword evidence="1" id="KW-0812">Transmembrane</keyword>
<evidence type="ECO:0000256" key="1">
    <source>
        <dbReference type="SAM" id="Phobius"/>
    </source>
</evidence>
<dbReference type="EMBL" id="KT449825">
    <property type="protein sequence ID" value="ALF03944.1"/>
    <property type="molecule type" value="Genomic_DNA"/>
</dbReference>